<name>A0A6I2R6Q2_FLAPL</name>
<accession>A0A6I2R6Q2</accession>
<dbReference type="AlphaFoldDB" id="A0A6I2R6Q2"/>
<dbReference type="EMBL" id="WKPR01000020">
    <property type="protein sequence ID" value="MSB21183.1"/>
    <property type="molecule type" value="Genomic_DNA"/>
</dbReference>
<sequence>MTITELLSGGGIVGLLLVLLTLVQIAPIKVNPWTAIGKAVGRAINGDVIEKLEETRRTLDDHIKTDDARNADMHRAAILRFNNELLRDIPHTREEFFEVLSEIDFYEQYCDTHKEYINNRATHAVANIKRVYDDRLIKHDFL</sequence>
<evidence type="ECO:0000313" key="3">
    <source>
        <dbReference type="Proteomes" id="UP000434475"/>
    </source>
</evidence>
<comment type="caution">
    <text evidence="2">The sequence shown here is derived from an EMBL/GenBank/DDBJ whole genome shotgun (WGS) entry which is preliminary data.</text>
</comment>
<organism evidence="2 3">
    <name type="scientific">Flavonifractor plautii</name>
    <name type="common">Fusobacterium plautii</name>
    <dbReference type="NCBI Taxonomy" id="292800"/>
    <lineage>
        <taxon>Bacteria</taxon>
        <taxon>Bacillati</taxon>
        <taxon>Bacillota</taxon>
        <taxon>Clostridia</taxon>
        <taxon>Eubacteriales</taxon>
        <taxon>Oscillospiraceae</taxon>
        <taxon>Flavonifractor</taxon>
    </lineage>
</organism>
<reference evidence="2 3" key="1">
    <citation type="journal article" date="2019" name="Nat. Med.">
        <title>A library of human gut bacterial isolates paired with longitudinal multiomics data enables mechanistic microbiome research.</title>
        <authorList>
            <person name="Poyet M."/>
            <person name="Groussin M."/>
            <person name="Gibbons S.M."/>
            <person name="Avila-Pacheco J."/>
            <person name="Jiang X."/>
            <person name="Kearney S.M."/>
            <person name="Perrotta A.R."/>
            <person name="Berdy B."/>
            <person name="Zhao S."/>
            <person name="Lieberman T.D."/>
            <person name="Swanson P.K."/>
            <person name="Smith M."/>
            <person name="Roesemann S."/>
            <person name="Alexander J.E."/>
            <person name="Rich S.A."/>
            <person name="Livny J."/>
            <person name="Vlamakis H."/>
            <person name="Clish C."/>
            <person name="Bullock K."/>
            <person name="Deik A."/>
            <person name="Scott J."/>
            <person name="Pierce K.A."/>
            <person name="Xavier R.J."/>
            <person name="Alm E.J."/>
        </authorList>
    </citation>
    <scope>NUCLEOTIDE SEQUENCE [LARGE SCALE GENOMIC DNA]</scope>
    <source>
        <strain evidence="2 3">BIOML-A2</strain>
    </source>
</reference>
<keyword evidence="1" id="KW-0812">Transmembrane</keyword>
<gene>
    <name evidence="2" type="ORF">GKE97_16890</name>
</gene>
<protein>
    <submittedName>
        <fullName evidence="2">Uncharacterized protein</fullName>
    </submittedName>
</protein>
<evidence type="ECO:0000313" key="2">
    <source>
        <dbReference type="EMBL" id="MSB21183.1"/>
    </source>
</evidence>
<dbReference type="Proteomes" id="UP000434475">
    <property type="component" value="Unassembled WGS sequence"/>
</dbReference>
<keyword evidence="1" id="KW-0472">Membrane</keyword>
<dbReference type="RefSeq" id="WP_172697908.1">
    <property type="nucleotide sequence ID" value="NZ_WKPR01000020.1"/>
</dbReference>
<feature type="transmembrane region" description="Helical" evidence="1">
    <location>
        <begin position="6"/>
        <end position="28"/>
    </location>
</feature>
<evidence type="ECO:0000256" key="1">
    <source>
        <dbReference type="SAM" id="Phobius"/>
    </source>
</evidence>
<keyword evidence="1" id="KW-1133">Transmembrane helix</keyword>
<proteinExistence type="predicted"/>